<comment type="caution">
    <text evidence="1">The sequence shown here is derived from an EMBL/GenBank/DDBJ whole genome shotgun (WGS) entry which is preliminary data.</text>
</comment>
<proteinExistence type="predicted"/>
<keyword evidence="2" id="KW-1185">Reference proteome</keyword>
<dbReference type="Proteomes" id="UP001055072">
    <property type="component" value="Unassembled WGS sequence"/>
</dbReference>
<gene>
    <name evidence="1" type="ORF">BDY19DRAFT_995230</name>
</gene>
<reference evidence="1" key="1">
    <citation type="journal article" date="2021" name="Environ. Microbiol.">
        <title>Gene family expansions and transcriptome signatures uncover fungal adaptations to wood decay.</title>
        <authorList>
            <person name="Hage H."/>
            <person name="Miyauchi S."/>
            <person name="Viragh M."/>
            <person name="Drula E."/>
            <person name="Min B."/>
            <person name="Chaduli D."/>
            <person name="Navarro D."/>
            <person name="Favel A."/>
            <person name="Norest M."/>
            <person name="Lesage-Meessen L."/>
            <person name="Balint B."/>
            <person name="Merenyi Z."/>
            <person name="de Eugenio L."/>
            <person name="Morin E."/>
            <person name="Martinez A.T."/>
            <person name="Baldrian P."/>
            <person name="Stursova M."/>
            <person name="Martinez M.J."/>
            <person name="Novotny C."/>
            <person name="Magnuson J.K."/>
            <person name="Spatafora J.W."/>
            <person name="Maurice S."/>
            <person name="Pangilinan J."/>
            <person name="Andreopoulos W."/>
            <person name="LaButti K."/>
            <person name="Hundley H."/>
            <person name="Na H."/>
            <person name="Kuo A."/>
            <person name="Barry K."/>
            <person name="Lipzen A."/>
            <person name="Henrissat B."/>
            <person name="Riley R."/>
            <person name="Ahrendt S."/>
            <person name="Nagy L.G."/>
            <person name="Grigoriev I.V."/>
            <person name="Martin F."/>
            <person name="Rosso M.N."/>
        </authorList>
    </citation>
    <scope>NUCLEOTIDE SEQUENCE</scope>
    <source>
        <strain evidence="1">CBS 384.51</strain>
    </source>
</reference>
<name>A0ACB8TYL3_9APHY</name>
<dbReference type="EMBL" id="MU274919">
    <property type="protein sequence ID" value="KAI0087152.1"/>
    <property type="molecule type" value="Genomic_DNA"/>
</dbReference>
<sequence length="194" mass="21228">MVPPPSTPHTPASSRFAPYRIALQSISARTRTPLPSLIFSFAILHELTAVLPLFAIFFGARQLGVGERIVSTVTHATEGGEDNAVKQKGREWVREGEMWAERVGRRYGVFGYEKRVGPKDSASFGEAESVRADGGALSPRLAGDVANTIVAYGLTKALLPARIGVSLYFAPKFSRRVVEPIRGNVMRLFRRKSS</sequence>
<accession>A0ACB8TYL3</accession>
<evidence type="ECO:0000313" key="1">
    <source>
        <dbReference type="EMBL" id="KAI0087152.1"/>
    </source>
</evidence>
<evidence type="ECO:0000313" key="2">
    <source>
        <dbReference type="Proteomes" id="UP001055072"/>
    </source>
</evidence>
<protein>
    <submittedName>
        <fullName evidence="1">Uncharacterized protein</fullName>
    </submittedName>
</protein>
<organism evidence="1 2">
    <name type="scientific">Irpex rosettiformis</name>
    <dbReference type="NCBI Taxonomy" id="378272"/>
    <lineage>
        <taxon>Eukaryota</taxon>
        <taxon>Fungi</taxon>
        <taxon>Dikarya</taxon>
        <taxon>Basidiomycota</taxon>
        <taxon>Agaricomycotina</taxon>
        <taxon>Agaricomycetes</taxon>
        <taxon>Polyporales</taxon>
        <taxon>Irpicaceae</taxon>
        <taxon>Irpex</taxon>
    </lineage>
</organism>